<sequence>MFALNYTYASAEDERKSVHRDVSRIGFPWRLERLSGAHASEPHSLSSQECLGSEVLWMKTPSAEQLGIWD</sequence>
<reference evidence="1" key="1">
    <citation type="submission" date="2020-10" db="EMBL/GenBank/DDBJ databases">
        <title>Chromosome-scale genome assembly of the Allis shad, Alosa alosa.</title>
        <authorList>
            <person name="Margot Z."/>
            <person name="Christophe K."/>
            <person name="Cabau C."/>
            <person name="Louis A."/>
            <person name="Berthelot C."/>
            <person name="Parey E."/>
            <person name="Roest Crollius H."/>
            <person name="Montfort J."/>
            <person name="Robinson-Rechavi M."/>
            <person name="Bucao C."/>
            <person name="Bouchez O."/>
            <person name="Gislard M."/>
            <person name="Lluch J."/>
            <person name="Milhes M."/>
            <person name="Lampietro C."/>
            <person name="Lopez Roques C."/>
            <person name="Donnadieu C."/>
            <person name="Braasch I."/>
            <person name="Desvignes T."/>
            <person name="Postlethwait J."/>
            <person name="Bobe J."/>
            <person name="Guiguen Y."/>
        </authorList>
    </citation>
    <scope>NUCLEOTIDE SEQUENCE</scope>
    <source>
        <strain evidence="1">M-15738</strain>
        <tissue evidence="1">Blood</tissue>
    </source>
</reference>
<comment type="caution">
    <text evidence="1">The sequence shown here is derived from an EMBL/GenBank/DDBJ whole genome shotgun (WGS) entry which is preliminary data.</text>
</comment>
<proteinExistence type="predicted"/>
<protein>
    <submittedName>
        <fullName evidence="1">Uncharacterized protein</fullName>
    </submittedName>
</protein>
<dbReference type="AlphaFoldDB" id="A0AAV6FX43"/>
<name>A0AAV6FX43_9TELE</name>
<dbReference type="Proteomes" id="UP000823561">
    <property type="component" value="Chromosome 18"/>
</dbReference>
<evidence type="ECO:0000313" key="1">
    <source>
        <dbReference type="EMBL" id="KAG5266266.1"/>
    </source>
</evidence>
<accession>A0AAV6FX43</accession>
<gene>
    <name evidence="1" type="ORF">AALO_G00229060</name>
</gene>
<dbReference type="EMBL" id="JADWDJ010000018">
    <property type="protein sequence ID" value="KAG5266266.1"/>
    <property type="molecule type" value="Genomic_DNA"/>
</dbReference>
<evidence type="ECO:0000313" key="2">
    <source>
        <dbReference type="Proteomes" id="UP000823561"/>
    </source>
</evidence>
<keyword evidence="2" id="KW-1185">Reference proteome</keyword>
<organism evidence="1 2">
    <name type="scientific">Alosa alosa</name>
    <name type="common">allis shad</name>
    <dbReference type="NCBI Taxonomy" id="278164"/>
    <lineage>
        <taxon>Eukaryota</taxon>
        <taxon>Metazoa</taxon>
        <taxon>Chordata</taxon>
        <taxon>Craniata</taxon>
        <taxon>Vertebrata</taxon>
        <taxon>Euteleostomi</taxon>
        <taxon>Actinopterygii</taxon>
        <taxon>Neopterygii</taxon>
        <taxon>Teleostei</taxon>
        <taxon>Clupei</taxon>
        <taxon>Clupeiformes</taxon>
        <taxon>Clupeoidei</taxon>
        <taxon>Clupeidae</taxon>
        <taxon>Alosa</taxon>
    </lineage>
</organism>